<dbReference type="Pfam" id="PF00120">
    <property type="entry name" value="Gln-synt_C"/>
    <property type="match status" value="1"/>
</dbReference>
<reference evidence="5 6" key="1">
    <citation type="journal article" date="2022" name="Nat. Genet.">
        <title>Improved pea reference genome and pan-genome highlight genomic features and evolutionary characteristics.</title>
        <authorList>
            <person name="Yang T."/>
            <person name="Liu R."/>
            <person name="Luo Y."/>
            <person name="Hu S."/>
            <person name="Wang D."/>
            <person name="Wang C."/>
            <person name="Pandey M.K."/>
            <person name="Ge S."/>
            <person name="Xu Q."/>
            <person name="Li N."/>
            <person name="Li G."/>
            <person name="Huang Y."/>
            <person name="Saxena R.K."/>
            <person name="Ji Y."/>
            <person name="Li M."/>
            <person name="Yan X."/>
            <person name="He Y."/>
            <person name="Liu Y."/>
            <person name="Wang X."/>
            <person name="Xiang C."/>
            <person name="Varshney R.K."/>
            <person name="Ding H."/>
            <person name="Gao S."/>
            <person name="Zong X."/>
        </authorList>
    </citation>
    <scope>NUCLEOTIDE SEQUENCE [LARGE SCALE GENOMIC DNA]</scope>
    <source>
        <strain evidence="5 6">cv. Zhongwan 6</strain>
    </source>
</reference>
<keyword evidence="1" id="KW-0436">Ligase</keyword>
<accession>A0A9D4W6P6</accession>
<dbReference type="Gene3D" id="3.30.590.10">
    <property type="entry name" value="Glutamine synthetase/guanido kinase, catalytic domain"/>
    <property type="match status" value="1"/>
</dbReference>
<dbReference type="EMBL" id="JAMSHJ010000006">
    <property type="protein sequence ID" value="KAI5395749.1"/>
    <property type="molecule type" value="Genomic_DNA"/>
</dbReference>
<dbReference type="GO" id="GO:0004356">
    <property type="term" value="F:glutamine synthetase activity"/>
    <property type="evidence" value="ECO:0007669"/>
    <property type="project" value="InterPro"/>
</dbReference>
<dbReference type="Gramene" id="Psat06G0206900-T2">
    <property type="protein sequence ID" value="KAI5395749.1"/>
    <property type="gene ID" value="KIW84_062069"/>
</dbReference>
<dbReference type="FunFam" id="3.30.590.10:FF:000012">
    <property type="entry name" value="Glutamate-ammonia ligase"/>
    <property type="match status" value="1"/>
</dbReference>
<comment type="caution">
    <text evidence="5">The sequence shown here is derived from an EMBL/GenBank/DDBJ whole genome shotgun (WGS) entry which is preliminary data.</text>
</comment>
<evidence type="ECO:0000313" key="6">
    <source>
        <dbReference type="Proteomes" id="UP001058974"/>
    </source>
</evidence>
<protein>
    <recommendedName>
        <fullName evidence="4">GS catalytic domain-containing protein</fullName>
    </recommendedName>
</protein>
<dbReference type="SUPFAM" id="SSF55931">
    <property type="entry name" value="Glutamine synthetase/guanido kinase"/>
    <property type="match status" value="1"/>
</dbReference>
<keyword evidence="6" id="KW-1185">Reference proteome</keyword>
<evidence type="ECO:0000313" key="5">
    <source>
        <dbReference type="EMBL" id="KAI5395749.1"/>
    </source>
</evidence>
<comment type="similarity">
    <text evidence="2 3">Belongs to the glutamine synthetase family.</text>
</comment>
<dbReference type="InterPro" id="IPR008146">
    <property type="entry name" value="Gln_synth_cat_dom"/>
</dbReference>
<dbReference type="PANTHER" id="PTHR43785">
    <property type="entry name" value="GAMMA-GLUTAMYLPUTRESCINE SYNTHETASE"/>
    <property type="match status" value="1"/>
</dbReference>
<evidence type="ECO:0000256" key="1">
    <source>
        <dbReference type="ARBA" id="ARBA00022598"/>
    </source>
</evidence>
<evidence type="ECO:0000256" key="2">
    <source>
        <dbReference type="PROSITE-ProRule" id="PRU01331"/>
    </source>
</evidence>
<evidence type="ECO:0000256" key="3">
    <source>
        <dbReference type="RuleBase" id="RU000384"/>
    </source>
</evidence>
<feature type="domain" description="GS catalytic" evidence="4">
    <location>
        <begin position="18"/>
        <end position="350"/>
    </location>
</feature>
<name>A0A9D4W6P6_PEA</name>
<dbReference type="SMART" id="SM01230">
    <property type="entry name" value="Gln-synt_C"/>
    <property type="match status" value="1"/>
</dbReference>
<dbReference type="PROSITE" id="PS51987">
    <property type="entry name" value="GS_CATALYTIC"/>
    <property type="match status" value="1"/>
</dbReference>
<evidence type="ECO:0000259" key="4">
    <source>
        <dbReference type="PROSITE" id="PS51987"/>
    </source>
</evidence>
<dbReference type="AlphaFoldDB" id="A0A9D4W6P6"/>
<gene>
    <name evidence="5" type="ORF">KIW84_062069</name>
</gene>
<dbReference type="InterPro" id="IPR014746">
    <property type="entry name" value="Gln_synth/guanido_kin_cat_dom"/>
</dbReference>
<dbReference type="Proteomes" id="UP001058974">
    <property type="component" value="Chromosome 6"/>
</dbReference>
<dbReference type="PANTHER" id="PTHR43785:SF2">
    <property type="entry name" value="TYPE-1 GLUTAMINE SYNTHETASE 1"/>
    <property type="match status" value="1"/>
</dbReference>
<sequence>MVLGDLNVKPGQAWEHCPRDALRRVSKILKDEFDLVVNAGFENEFFLLKSITREEEEEWIPFDSSPYGCSSAFDVASPILREIASALHSIGIPVEQLHTETGKGQFEVVLGHTVCTKATDNLVYTRETVRAIARKHGLLATFLPKYILDEVGSGCHVHLSLWQNGQNVFMASDESSKYGISTLGEEFMAGVLHHLSSILSFVAPLPISYERLQPTTWGSYLLWGNENRSAPLRASSPPGTPNGLVSNFEFKPFDGVANPYLGLSAIIAAGIDGLRRHLSLPEPVDTCPNLKNLQRLPKSLSESLEALDKADFLVEFFGDKLLTAIKEIQKAEIDQYSENKDAYKQLIHRY</sequence>
<organism evidence="5 6">
    <name type="scientific">Pisum sativum</name>
    <name type="common">Garden pea</name>
    <name type="synonym">Lathyrus oleraceus</name>
    <dbReference type="NCBI Taxonomy" id="3888"/>
    <lineage>
        <taxon>Eukaryota</taxon>
        <taxon>Viridiplantae</taxon>
        <taxon>Streptophyta</taxon>
        <taxon>Embryophyta</taxon>
        <taxon>Tracheophyta</taxon>
        <taxon>Spermatophyta</taxon>
        <taxon>Magnoliopsida</taxon>
        <taxon>eudicotyledons</taxon>
        <taxon>Gunneridae</taxon>
        <taxon>Pentapetalae</taxon>
        <taxon>rosids</taxon>
        <taxon>fabids</taxon>
        <taxon>Fabales</taxon>
        <taxon>Fabaceae</taxon>
        <taxon>Papilionoideae</taxon>
        <taxon>50 kb inversion clade</taxon>
        <taxon>NPAAA clade</taxon>
        <taxon>Hologalegina</taxon>
        <taxon>IRL clade</taxon>
        <taxon>Fabeae</taxon>
        <taxon>Lathyrus</taxon>
    </lineage>
</organism>
<proteinExistence type="inferred from homology"/>